<dbReference type="SUPFAM" id="SSF101936">
    <property type="entry name" value="DNA-binding pseudobarrel domain"/>
    <property type="match status" value="1"/>
</dbReference>
<accession>A0ABU6X3R8</accession>
<evidence type="ECO:0000313" key="7">
    <source>
        <dbReference type="EMBL" id="MED6191934.1"/>
    </source>
</evidence>
<gene>
    <name evidence="7" type="ORF">PIB30_005413</name>
</gene>
<dbReference type="InterPro" id="IPR015300">
    <property type="entry name" value="DNA-bd_pseudobarrel_sf"/>
</dbReference>
<keyword evidence="3" id="KW-0238">DNA-binding</keyword>
<keyword evidence="2" id="KW-0805">Transcription regulation</keyword>
<evidence type="ECO:0000313" key="8">
    <source>
        <dbReference type="Proteomes" id="UP001341840"/>
    </source>
</evidence>
<comment type="caution">
    <text evidence="7">The sequence shown here is derived from an EMBL/GenBank/DDBJ whole genome shotgun (WGS) entry which is preliminary data.</text>
</comment>
<keyword evidence="5" id="KW-0539">Nucleus</keyword>
<evidence type="ECO:0008006" key="9">
    <source>
        <dbReference type="Google" id="ProtNLM"/>
    </source>
</evidence>
<protein>
    <recommendedName>
        <fullName evidence="9">TF-B3 domain-containing protein</fullName>
    </recommendedName>
</protein>
<evidence type="ECO:0000256" key="1">
    <source>
        <dbReference type="ARBA" id="ARBA00004123"/>
    </source>
</evidence>
<feature type="region of interest" description="Disordered" evidence="6">
    <location>
        <begin position="179"/>
        <end position="205"/>
    </location>
</feature>
<evidence type="ECO:0000256" key="3">
    <source>
        <dbReference type="ARBA" id="ARBA00023125"/>
    </source>
</evidence>
<dbReference type="Proteomes" id="UP001341840">
    <property type="component" value="Unassembled WGS sequence"/>
</dbReference>
<keyword evidence="4" id="KW-0804">Transcription</keyword>
<dbReference type="EMBL" id="JASCZI010211459">
    <property type="protein sequence ID" value="MED6191934.1"/>
    <property type="molecule type" value="Genomic_DNA"/>
</dbReference>
<evidence type="ECO:0000256" key="5">
    <source>
        <dbReference type="ARBA" id="ARBA00023242"/>
    </source>
</evidence>
<evidence type="ECO:0000256" key="2">
    <source>
        <dbReference type="ARBA" id="ARBA00023015"/>
    </source>
</evidence>
<reference evidence="7 8" key="1">
    <citation type="journal article" date="2023" name="Plants (Basel)">
        <title>Bridging the Gap: Combining Genomics and Transcriptomics Approaches to Understand Stylosanthes scabra, an Orphan Legume from the Brazilian Caatinga.</title>
        <authorList>
            <person name="Ferreira-Neto J.R.C."/>
            <person name="da Silva M.D."/>
            <person name="Binneck E."/>
            <person name="de Melo N.F."/>
            <person name="da Silva R.H."/>
            <person name="de Melo A.L.T.M."/>
            <person name="Pandolfi V."/>
            <person name="Bustamante F.O."/>
            <person name="Brasileiro-Vidal A.C."/>
            <person name="Benko-Iseppon A.M."/>
        </authorList>
    </citation>
    <scope>NUCLEOTIDE SEQUENCE [LARGE SCALE GENOMIC DNA]</scope>
    <source>
        <tissue evidence="7">Leaves</tissue>
    </source>
</reference>
<organism evidence="7 8">
    <name type="scientific">Stylosanthes scabra</name>
    <dbReference type="NCBI Taxonomy" id="79078"/>
    <lineage>
        <taxon>Eukaryota</taxon>
        <taxon>Viridiplantae</taxon>
        <taxon>Streptophyta</taxon>
        <taxon>Embryophyta</taxon>
        <taxon>Tracheophyta</taxon>
        <taxon>Spermatophyta</taxon>
        <taxon>Magnoliopsida</taxon>
        <taxon>eudicotyledons</taxon>
        <taxon>Gunneridae</taxon>
        <taxon>Pentapetalae</taxon>
        <taxon>rosids</taxon>
        <taxon>fabids</taxon>
        <taxon>Fabales</taxon>
        <taxon>Fabaceae</taxon>
        <taxon>Papilionoideae</taxon>
        <taxon>50 kb inversion clade</taxon>
        <taxon>dalbergioids sensu lato</taxon>
        <taxon>Dalbergieae</taxon>
        <taxon>Pterocarpus clade</taxon>
        <taxon>Stylosanthes</taxon>
    </lineage>
</organism>
<dbReference type="Gene3D" id="2.40.330.10">
    <property type="entry name" value="DNA-binding pseudobarrel domain"/>
    <property type="match status" value="1"/>
</dbReference>
<comment type="subcellular location">
    <subcellularLocation>
        <location evidence="1">Nucleus</location>
    </subcellularLocation>
</comment>
<sequence length="316" mass="36843">MEAQHVVNADRSLKTGRFLSTKPYWPKDSKKDIFRVKLTKDQAKQKKWKLEYYIVDDLPNHSNNIIWIIDCRDNCLKFTLEENGDKQYISSENLNMLKQLYPTIKVEFQLELRYLKWGVFYGIVWNEQFNEVVPRVHSKLYVKDILPNWILNLICENFKLSYLDGHQVTNYGVTSTLKKTPSTLKRRNQGSTSVSTSKKHQTPNKEIATRTSELMTIKKTLTLSDVQATRLYVAAEFTHIMTKAGVNSTWYVIGPPVDKVVQNFRFKLIPSDGRETELKIGGQWKKFCETYRLKEGTSITMKIKSIEETTMHITIT</sequence>
<evidence type="ECO:0000256" key="4">
    <source>
        <dbReference type="ARBA" id="ARBA00023163"/>
    </source>
</evidence>
<keyword evidence="8" id="KW-1185">Reference proteome</keyword>
<proteinExistence type="predicted"/>
<name>A0ABU6X3R8_9FABA</name>
<evidence type="ECO:0000256" key="6">
    <source>
        <dbReference type="SAM" id="MobiDB-lite"/>
    </source>
</evidence>